<keyword evidence="1 2" id="KW-0238">DNA-binding</keyword>
<feature type="domain" description="HTH tetR-type" evidence="3">
    <location>
        <begin position="6"/>
        <end position="66"/>
    </location>
</feature>
<dbReference type="InterPro" id="IPR050109">
    <property type="entry name" value="HTH-type_TetR-like_transc_reg"/>
</dbReference>
<gene>
    <name evidence="4" type="ORF">GCM10007879_15310</name>
</gene>
<comment type="caution">
    <text evidence="4">The sequence shown here is derived from an EMBL/GenBank/DDBJ whole genome shotgun (WGS) entry which is preliminary data.</text>
</comment>
<evidence type="ECO:0000313" key="5">
    <source>
        <dbReference type="Proteomes" id="UP001161405"/>
    </source>
</evidence>
<dbReference type="PANTHER" id="PTHR30055">
    <property type="entry name" value="HTH-TYPE TRANSCRIPTIONAL REGULATOR RUTR"/>
    <property type="match status" value="1"/>
</dbReference>
<dbReference type="InterPro" id="IPR009057">
    <property type="entry name" value="Homeodomain-like_sf"/>
</dbReference>
<dbReference type="RefSeq" id="WP_284363297.1">
    <property type="nucleotide sequence ID" value="NZ_BSNI01000002.1"/>
</dbReference>
<dbReference type="SUPFAM" id="SSF46689">
    <property type="entry name" value="Homeodomain-like"/>
    <property type="match status" value="1"/>
</dbReference>
<sequence>MGRKAKHDKQDWILAAFQTLGDKGVDGVKVERIAKQLGTTKGSFYWHFADRGALLVEMLDFWDQQGTRTIIEQLREAGIPADEQLRQLGRIATETRTHGLDAIAVEGALRAWAGQDEKVAALISKTENTRIKFVAGLLVDIGYGEQEAHSLAHQIYLMLLGVYSISRYDANPIHSQTYIEFVDQLADLKR</sequence>
<dbReference type="PANTHER" id="PTHR30055:SF239">
    <property type="entry name" value="TRANSCRIPTIONAL REGULATORY PROTEIN"/>
    <property type="match status" value="1"/>
</dbReference>
<dbReference type="InterPro" id="IPR001647">
    <property type="entry name" value="HTH_TetR"/>
</dbReference>
<dbReference type="Pfam" id="PF00440">
    <property type="entry name" value="TetR_N"/>
    <property type="match status" value="1"/>
</dbReference>
<feature type="DNA-binding region" description="H-T-H motif" evidence="2">
    <location>
        <begin position="29"/>
        <end position="48"/>
    </location>
</feature>
<dbReference type="EMBL" id="BSNI01000002">
    <property type="protein sequence ID" value="GLQ17282.1"/>
    <property type="molecule type" value="Genomic_DNA"/>
</dbReference>
<evidence type="ECO:0000313" key="4">
    <source>
        <dbReference type="EMBL" id="GLQ17282.1"/>
    </source>
</evidence>
<dbReference type="PRINTS" id="PR00455">
    <property type="entry name" value="HTHTETR"/>
</dbReference>
<accession>A0ABQ5URJ4</accession>
<dbReference type="SUPFAM" id="SSF48498">
    <property type="entry name" value="Tetracyclin repressor-like, C-terminal domain"/>
    <property type="match status" value="1"/>
</dbReference>
<evidence type="ECO:0000256" key="2">
    <source>
        <dbReference type="PROSITE-ProRule" id="PRU00335"/>
    </source>
</evidence>
<reference evidence="4" key="1">
    <citation type="journal article" date="2014" name="Int. J. Syst. Evol. Microbiol.">
        <title>Complete genome of a new Firmicutes species belonging to the dominant human colonic microbiota ('Ruminococcus bicirculans') reveals two chromosomes and a selective capacity to utilize plant glucans.</title>
        <authorList>
            <consortium name="NISC Comparative Sequencing Program"/>
            <person name="Wegmann U."/>
            <person name="Louis P."/>
            <person name="Goesmann A."/>
            <person name="Henrissat B."/>
            <person name="Duncan S.H."/>
            <person name="Flint H.J."/>
        </authorList>
    </citation>
    <scope>NUCLEOTIDE SEQUENCE</scope>
    <source>
        <strain evidence="4">NBRC 107169</strain>
    </source>
</reference>
<reference evidence="4" key="2">
    <citation type="submission" date="2023-01" db="EMBL/GenBank/DDBJ databases">
        <title>Draft genome sequence of Maritalea porphyrae strain NBRC 107169.</title>
        <authorList>
            <person name="Sun Q."/>
            <person name="Mori K."/>
        </authorList>
    </citation>
    <scope>NUCLEOTIDE SEQUENCE</scope>
    <source>
        <strain evidence="4">NBRC 107169</strain>
    </source>
</reference>
<keyword evidence="5" id="KW-1185">Reference proteome</keyword>
<dbReference type="Proteomes" id="UP001161405">
    <property type="component" value="Unassembled WGS sequence"/>
</dbReference>
<dbReference type="PROSITE" id="PS50977">
    <property type="entry name" value="HTH_TETR_2"/>
    <property type="match status" value="1"/>
</dbReference>
<evidence type="ECO:0000259" key="3">
    <source>
        <dbReference type="PROSITE" id="PS50977"/>
    </source>
</evidence>
<evidence type="ECO:0000256" key="1">
    <source>
        <dbReference type="ARBA" id="ARBA00023125"/>
    </source>
</evidence>
<dbReference type="Gene3D" id="1.10.357.10">
    <property type="entry name" value="Tetracycline Repressor, domain 2"/>
    <property type="match status" value="1"/>
</dbReference>
<dbReference type="InterPro" id="IPR036271">
    <property type="entry name" value="Tet_transcr_reg_TetR-rel_C_sf"/>
</dbReference>
<name>A0ABQ5URJ4_9HYPH</name>
<organism evidence="4 5">
    <name type="scientific">Maritalea porphyrae</name>
    <dbReference type="NCBI Taxonomy" id="880732"/>
    <lineage>
        <taxon>Bacteria</taxon>
        <taxon>Pseudomonadati</taxon>
        <taxon>Pseudomonadota</taxon>
        <taxon>Alphaproteobacteria</taxon>
        <taxon>Hyphomicrobiales</taxon>
        <taxon>Devosiaceae</taxon>
        <taxon>Maritalea</taxon>
    </lineage>
</organism>
<proteinExistence type="predicted"/>
<protein>
    <submittedName>
        <fullName evidence="4">TetR family transcriptional regulator</fullName>
    </submittedName>
</protein>